<keyword evidence="2" id="KW-1185">Reference proteome</keyword>
<dbReference type="Proteomes" id="UP000628775">
    <property type="component" value="Unassembled WGS sequence"/>
</dbReference>
<reference evidence="1" key="2">
    <citation type="submission" date="2020-09" db="EMBL/GenBank/DDBJ databases">
        <authorList>
            <person name="Sun Q."/>
            <person name="Zhou Y."/>
        </authorList>
    </citation>
    <scope>NUCLEOTIDE SEQUENCE</scope>
    <source>
        <strain evidence="1">CGMCC 1.15371</strain>
    </source>
</reference>
<sequence>MRFEETAIENHVIPFPLLEQIMNSVGMVRGGHWDYERVTYDFKFENRTDGSVYYFRIPGIAVEGEIESRSGVVKLLVPYVGRHYYPHGVEYNETFPDYVINKCKEKINQLEEALTTYIKA</sequence>
<protein>
    <recommendedName>
        <fullName evidence="3">YugN-like family protein</fullName>
    </recommendedName>
</protein>
<evidence type="ECO:0008006" key="3">
    <source>
        <dbReference type="Google" id="ProtNLM"/>
    </source>
</evidence>
<proteinExistence type="predicted"/>
<dbReference type="Pfam" id="PF08868">
    <property type="entry name" value="YugN"/>
    <property type="match status" value="1"/>
</dbReference>
<name>A0A8J2YGS9_9BACL</name>
<gene>
    <name evidence="1" type="ORF">GCM10011391_19820</name>
</gene>
<comment type="caution">
    <text evidence="1">The sequence shown here is derived from an EMBL/GenBank/DDBJ whole genome shotgun (WGS) entry which is preliminary data.</text>
</comment>
<dbReference type="InterPro" id="IPR036491">
    <property type="entry name" value="YugN-like_sf"/>
</dbReference>
<evidence type="ECO:0000313" key="2">
    <source>
        <dbReference type="Proteomes" id="UP000628775"/>
    </source>
</evidence>
<accession>A0A8J2YGS9</accession>
<dbReference type="SUPFAM" id="SSF160755">
    <property type="entry name" value="YugN-like"/>
    <property type="match status" value="1"/>
</dbReference>
<dbReference type="InterPro" id="IPR014967">
    <property type="entry name" value="Uncharacterised_YugN-like"/>
</dbReference>
<dbReference type="AlphaFoldDB" id="A0A8J2YGS9"/>
<evidence type="ECO:0000313" key="1">
    <source>
        <dbReference type="EMBL" id="GGE41104.1"/>
    </source>
</evidence>
<dbReference type="RefSeq" id="WP_188692939.1">
    <property type="nucleotide sequence ID" value="NZ_BMIR01000008.1"/>
</dbReference>
<dbReference type="EMBL" id="BMIR01000008">
    <property type="protein sequence ID" value="GGE41104.1"/>
    <property type="molecule type" value="Genomic_DNA"/>
</dbReference>
<dbReference type="Gene3D" id="3.30.310.100">
    <property type="entry name" value="YugN-like"/>
    <property type="match status" value="1"/>
</dbReference>
<organism evidence="1 2">
    <name type="scientific">Pullulanibacillus camelliae</name>
    <dbReference type="NCBI Taxonomy" id="1707096"/>
    <lineage>
        <taxon>Bacteria</taxon>
        <taxon>Bacillati</taxon>
        <taxon>Bacillota</taxon>
        <taxon>Bacilli</taxon>
        <taxon>Bacillales</taxon>
        <taxon>Sporolactobacillaceae</taxon>
        <taxon>Pullulanibacillus</taxon>
    </lineage>
</organism>
<reference evidence="1" key="1">
    <citation type="journal article" date="2014" name="Int. J. Syst. Evol. Microbiol.">
        <title>Complete genome sequence of Corynebacterium casei LMG S-19264T (=DSM 44701T), isolated from a smear-ripened cheese.</title>
        <authorList>
            <consortium name="US DOE Joint Genome Institute (JGI-PGF)"/>
            <person name="Walter F."/>
            <person name="Albersmeier A."/>
            <person name="Kalinowski J."/>
            <person name="Ruckert C."/>
        </authorList>
    </citation>
    <scope>NUCLEOTIDE SEQUENCE</scope>
    <source>
        <strain evidence="1">CGMCC 1.15371</strain>
    </source>
</reference>